<reference evidence="1 2" key="1">
    <citation type="submission" date="2023-12" db="EMBL/GenBank/DDBJ databases">
        <title>Amycolatopsis sp. V23-08.</title>
        <authorList>
            <person name="Somphong A."/>
        </authorList>
    </citation>
    <scope>NUCLEOTIDE SEQUENCE [LARGE SCALE GENOMIC DNA]</scope>
    <source>
        <strain evidence="1 2">V23-08</strain>
    </source>
</reference>
<evidence type="ECO:0000313" key="2">
    <source>
        <dbReference type="Proteomes" id="UP001304298"/>
    </source>
</evidence>
<dbReference type="RefSeq" id="WP_323328386.1">
    <property type="nucleotide sequence ID" value="NZ_JAYFSI010000003.1"/>
</dbReference>
<proteinExistence type="predicted"/>
<dbReference type="PANTHER" id="PTHR46082:SF6">
    <property type="entry name" value="AAA+ ATPASE DOMAIN-CONTAINING PROTEIN-RELATED"/>
    <property type="match status" value="1"/>
</dbReference>
<dbReference type="Pfam" id="PF13374">
    <property type="entry name" value="TPR_10"/>
    <property type="match status" value="2"/>
</dbReference>
<dbReference type="SUPFAM" id="SSF48452">
    <property type="entry name" value="TPR-like"/>
    <property type="match status" value="2"/>
</dbReference>
<dbReference type="EMBL" id="JAYFSI010000003">
    <property type="protein sequence ID" value="MEA5361353.1"/>
    <property type="molecule type" value="Genomic_DNA"/>
</dbReference>
<organism evidence="1 2">
    <name type="scientific">Amycolatopsis heterodermiae</name>
    <dbReference type="NCBI Taxonomy" id="3110235"/>
    <lineage>
        <taxon>Bacteria</taxon>
        <taxon>Bacillati</taxon>
        <taxon>Actinomycetota</taxon>
        <taxon>Actinomycetes</taxon>
        <taxon>Pseudonocardiales</taxon>
        <taxon>Pseudonocardiaceae</taxon>
        <taxon>Amycolatopsis</taxon>
    </lineage>
</organism>
<keyword evidence="2" id="KW-1185">Reference proteome</keyword>
<dbReference type="InterPro" id="IPR011990">
    <property type="entry name" value="TPR-like_helical_dom_sf"/>
</dbReference>
<dbReference type="Proteomes" id="UP001304298">
    <property type="component" value="Unassembled WGS sequence"/>
</dbReference>
<comment type="caution">
    <text evidence="1">The sequence shown here is derived from an EMBL/GenBank/DDBJ whole genome shotgun (WGS) entry which is preliminary data.</text>
</comment>
<dbReference type="PANTHER" id="PTHR46082">
    <property type="entry name" value="ATP/GTP-BINDING PROTEIN-RELATED"/>
    <property type="match status" value="1"/>
</dbReference>
<dbReference type="Gene3D" id="1.25.40.10">
    <property type="entry name" value="Tetratricopeptide repeat domain"/>
    <property type="match status" value="2"/>
</dbReference>
<sequence>MKALVTALAALVRPRRNRAPGTQVVLGRVPAEPSPYVRRDRLLAKIDEAFDEGGFCVLLGACGAGKTQLAAAYARAAAEASTVVWVAAPADIVLSYAELARRAGVAGCVVDAETAARAALAWLDAADRPVVVVDGATDPDVLNQWLPARARVLITTSVPDFEVLGGTVAVSGFDEAEAAEFLAARSGREDGALGLARELGCLPLALAQASGVVKRRGTGFASYVESLPHASVSLPEREPGCVEDTVLEALRLVVARDGRARGVAEFLALLAPGVRRDRVHRLGPDPVAVDAVLGALAEASLIGFDVGGETVTMHDLTRRAVLGRLHAEDRLAAALDRACAVLDDSDPGLARHVSALWPHFRALLPAEAAPRLARIMRLRRRSVRALTAAGAFAQARALGREVVADHDAYLPPRHPGTERAVRALRRACLASERATEAVTLSERVLERRVRVLGPDAEATLDASEALGIACEGAGLLDRALKVHETNLDHAARVLGPDHRITLRSRASFGRTLRSADLAGVAVPVFEENLREHVRVHGASHPATLAAREDLARTCARAGRAAEAITLHAPDSPWLAVAYQEAGRPGDAIRLLRRLGSERSEDLETVRIRLFLARALLADGQSAEAMSLFERTVRDRTRLLGPDHTATLNARRNLGLAQGPAGRETLTAVAADYRRVLGPAHPYTRQAAKDLAELPEPGRRRRVRR</sequence>
<dbReference type="InterPro" id="IPR027417">
    <property type="entry name" value="P-loop_NTPase"/>
</dbReference>
<dbReference type="SUPFAM" id="SSF52540">
    <property type="entry name" value="P-loop containing nucleoside triphosphate hydrolases"/>
    <property type="match status" value="1"/>
</dbReference>
<dbReference type="InterPro" id="IPR053137">
    <property type="entry name" value="NLR-like"/>
</dbReference>
<dbReference type="Gene3D" id="3.40.50.300">
    <property type="entry name" value="P-loop containing nucleotide triphosphate hydrolases"/>
    <property type="match status" value="1"/>
</dbReference>
<protein>
    <submittedName>
        <fullName evidence="1">Tetratricopeptide repeat protein</fullName>
    </submittedName>
</protein>
<gene>
    <name evidence="1" type="ORF">VA596_17550</name>
</gene>
<accession>A0ABU5R5B2</accession>
<name>A0ABU5R5B2_9PSEU</name>
<evidence type="ECO:0000313" key="1">
    <source>
        <dbReference type="EMBL" id="MEA5361353.1"/>
    </source>
</evidence>